<reference evidence="1 2" key="1">
    <citation type="journal article" date="2021" name="Plant Biotechnol. J.">
        <title>Multi-omics assisted identification of the key and species-specific regulatory components of drought-tolerant mechanisms in Gossypium stocksii.</title>
        <authorList>
            <person name="Yu D."/>
            <person name="Ke L."/>
            <person name="Zhang D."/>
            <person name="Wu Y."/>
            <person name="Sun Y."/>
            <person name="Mei J."/>
            <person name="Sun J."/>
            <person name="Sun Y."/>
        </authorList>
    </citation>
    <scope>NUCLEOTIDE SEQUENCE [LARGE SCALE GENOMIC DNA]</scope>
    <source>
        <strain evidence="2">cv. E1</strain>
        <tissue evidence="1">Leaf</tissue>
    </source>
</reference>
<gene>
    <name evidence="1" type="ORF">J1N35_012441</name>
</gene>
<dbReference type="EMBL" id="JAIQCV010000004">
    <property type="protein sequence ID" value="KAH1108673.1"/>
    <property type="molecule type" value="Genomic_DNA"/>
</dbReference>
<comment type="caution">
    <text evidence="1">The sequence shown here is derived from an EMBL/GenBank/DDBJ whole genome shotgun (WGS) entry which is preliminary data.</text>
</comment>
<evidence type="ECO:0000313" key="1">
    <source>
        <dbReference type="EMBL" id="KAH1108673.1"/>
    </source>
</evidence>
<protein>
    <submittedName>
        <fullName evidence="1">Uncharacterized protein</fullName>
    </submittedName>
</protein>
<dbReference type="AlphaFoldDB" id="A0A9D4AEF5"/>
<proteinExistence type="predicted"/>
<name>A0A9D4AEF5_9ROSI</name>
<organism evidence="1 2">
    <name type="scientific">Gossypium stocksii</name>
    <dbReference type="NCBI Taxonomy" id="47602"/>
    <lineage>
        <taxon>Eukaryota</taxon>
        <taxon>Viridiplantae</taxon>
        <taxon>Streptophyta</taxon>
        <taxon>Embryophyta</taxon>
        <taxon>Tracheophyta</taxon>
        <taxon>Spermatophyta</taxon>
        <taxon>Magnoliopsida</taxon>
        <taxon>eudicotyledons</taxon>
        <taxon>Gunneridae</taxon>
        <taxon>Pentapetalae</taxon>
        <taxon>rosids</taxon>
        <taxon>malvids</taxon>
        <taxon>Malvales</taxon>
        <taxon>Malvaceae</taxon>
        <taxon>Malvoideae</taxon>
        <taxon>Gossypium</taxon>
    </lineage>
</organism>
<sequence length="161" mass="18495">MRTGDVFPTTYTGERTSNLKHEIVIGVDNEKEVETDDNPILEFRLDGSEITLFFKPKNVPIKPKESDFGSEGPDNAGKTHLAFMEYEPLPHVLNVDINAEDELEFLELPHRRSSHVSYFTNFDDLQVGIEFSSKDVVVDVVKWYNIKHRVNFHVTKSQAEK</sequence>
<accession>A0A9D4AEF5</accession>
<dbReference type="Proteomes" id="UP000828251">
    <property type="component" value="Unassembled WGS sequence"/>
</dbReference>
<evidence type="ECO:0000313" key="2">
    <source>
        <dbReference type="Proteomes" id="UP000828251"/>
    </source>
</evidence>
<keyword evidence="2" id="KW-1185">Reference proteome</keyword>